<comment type="caution">
    <text evidence="1">The sequence shown here is derived from an EMBL/GenBank/DDBJ whole genome shotgun (WGS) entry which is preliminary data.</text>
</comment>
<dbReference type="CDD" id="cd07821">
    <property type="entry name" value="PYR_PYL_RCAR_like"/>
    <property type="match status" value="1"/>
</dbReference>
<dbReference type="EMBL" id="QZEY01000005">
    <property type="protein sequence ID" value="RJL31880.1"/>
    <property type="molecule type" value="Genomic_DNA"/>
</dbReference>
<evidence type="ECO:0000313" key="1">
    <source>
        <dbReference type="EMBL" id="RJL31880.1"/>
    </source>
</evidence>
<dbReference type="OrthoDB" id="6024794at2"/>
<keyword evidence="2" id="KW-1185">Reference proteome</keyword>
<proteinExistence type="predicted"/>
<reference evidence="1 2" key="1">
    <citation type="submission" date="2018-09" db="EMBL/GenBank/DDBJ databases">
        <title>YIM 75507 draft genome.</title>
        <authorList>
            <person name="Tang S."/>
            <person name="Feng Y."/>
        </authorList>
    </citation>
    <scope>NUCLEOTIDE SEQUENCE [LARGE SCALE GENOMIC DNA]</scope>
    <source>
        <strain evidence="1 2">YIM 75507</strain>
    </source>
</reference>
<sequence length="141" mass="15495">MASVIREIDIDASPETVWEAISDFVGGPLRMGPGAFTDSRLVEPGVRALTFPDGTVVRERLIARDDEARRVVWGWISDDVVHDNTSMQVFADGPGRSRLVWIHDTLPDELSGWLATAMDRLIPLLRRSLASRDEGTVAGPA</sequence>
<dbReference type="InterPro" id="IPR023393">
    <property type="entry name" value="START-like_dom_sf"/>
</dbReference>
<gene>
    <name evidence="1" type="ORF">D5H75_15580</name>
</gene>
<dbReference type="Gene3D" id="3.30.530.20">
    <property type="match status" value="1"/>
</dbReference>
<dbReference type="Pfam" id="PF10604">
    <property type="entry name" value="Polyketide_cyc2"/>
    <property type="match status" value="1"/>
</dbReference>
<accession>A0A3A4B3A8</accession>
<protein>
    <submittedName>
        <fullName evidence="1">SRPBCC family protein</fullName>
    </submittedName>
</protein>
<dbReference type="InterPro" id="IPR019587">
    <property type="entry name" value="Polyketide_cyclase/dehydratase"/>
</dbReference>
<name>A0A3A4B3A8_9ACTN</name>
<dbReference type="Proteomes" id="UP000265768">
    <property type="component" value="Unassembled WGS sequence"/>
</dbReference>
<dbReference type="AlphaFoldDB" id="A0A3A4B3A8"/>
<dbReference type="RefSeq" id="WP_119927197.1">
    <property type="nucleotide sequence ID" value="NZ_QZEY01000005.1"/>
</dbReference>
<evidence type="ECO:0000313" key="2">
    <source>
        <dbReference type="Proteomes" id="UP000265768"/>
    </source>
</evidence>
<dbReference type="SUPFAM" id="SSF55961">
    <property type="entry name" value="Bet v1-like"/>
    <property type="match status" value="1"/>
</dbReference>
<organism evidence="1 2">
    <name type="scientific">Bailinhaonella thermotolerans</name>
    <dbReference type="NCBI Taxonomy" id="1070861"/>
    <lineage>
        <taxon>Bacteria</taxon>
        <taxon>Bacillati</taxon>
        <taxon>Actinomycetota</taxon>
        <taxon>Actinomycetes</taxon>
        <taxon>Streptosporangiales</taxon>
        <taxon>Streptosporangiaceae</taxon>
        <taxon>Bailinhaonella</taxon>
    </lineage>
</organism>